<comment type="caution">
    <text evidence="2">The sequence shown here is derived from an EMBL/GenBank/DDBJ whole genome shotgun (WGS) entry which is preliminary data.</text>
</comment>
<dbReference type="AlphaFoldDB" id="A0A8T0HP49"/>
<organism evidence="2 3">
    <name type="scientific">Ceratodon purpureus</name>
    <name type="common">Fire moss</name>
    <name type="synonym">Dicranum purpureum</name>
    <dbReference type="NCBI Taxonomy" id="3225"/>
    <lineage>
        <taxon>Eukaryota</taxon>
        <taxon>Viridiplantae</taxon>
        <taxon>Streptophyta</taxon>
        <taxon>Embryophyta</taxon>
        <taxon>Bryophyta</taxon>
        <taxon>Bryophytina</taxon>
        <taxon>Bryopsida</taxon>
        <taxon>Dicranidae</taxon>
        <taxon>Pseudoditrichales</taxon>
        <taxon>Ditrichaceae</taxon>
        <taxon>Ceratodon</taxon>
    </lineage>
</organism>
<reference evidence="2" key="1">
    <citation type="submission" date="2020-06" db="EMBL/GenBank/DDBJ databases">
        <title>WGS assembly of Ceratodon purpureus strain R40.</title>
        <authorList>
            <person name="Carey S.B."/>
            <person name="Jenkins J."/>
            <person name="Shu S."/>
            <person name="Lovell J.T."/>
            <person name="Sreedasyam A."/>
            <person name="Maumus F."/>
            <person name="Tiley G.P."/>
            <person name="Fernandez-Pozo N."/>
            <person name="Barry K."/>
            <person name="Chen C."/>
            <person name="Wang M."/>
            <person name="Lipzen A."/>
            <person name="Daum C."/>
            <person name="Saski C.A."/>
            <person name="Payton A.C."/>
            <person name="Mcbreen J.C."/>
            <person name="Conrad R.E."/>
            <person name="Kollar L.M."/>
            <person name="Olsson S."/>
            <person name="Huttunen S."/>
            <person name="Landis J.B."/>
            <person name="Wickett N.J."/>
            <person name="Johnson M.G."/>
            <person name="Rensing S.A."/>
            <person name="Grimwood J."/>
            <person name="Schmutz J."/>
            <person name="Mcdaniel S.F."/>
        </authorList>
    </citation>
    <scope>NUCLEOTIDE SEQUENCE</scope>
    <source>
        <strain evidence="2">R40</strain>
    </source>
</reference>
<gene>
    <name evidence="2" type="ORF">KC19_VG090200</name>
</gene>
<evidence type="ECO:0000313" key="3">
    <source>
        <dbReference type="Proteomes" id="UP000822688"/>
    </source>
</evidence>
<proteinExistence type="predicted"/>
<evidence type="ECO:0000256" key="1">
    <source>
        <dbReference type="SAM" id="MobiDB-lite"/>
    </source>
</evidence>
<evidence type="ECO:0000313" key="2">
    <source>
        <dbReference type="EMBL" id="KAG0572378.1"/>
    </source>
</evidence>
<accession>A0A8T0HP49</accession>
<feature type="region of interest" description="Disordered" evidence="1">
    <location>
        <begin position="65"/>
        <end position="87"/>
    </location>
</feature>
<keyword evidence="3" id="KW-1185">Reference proteome</keyword>
<protein>
    <submittedName>
        <fullName evidence="2">Uncharacterized protein</fullName>
    </submittedName>
</protein>
<name>A0A8T0HP49_CERPU</name>
<dbReference type="EMBL" id="CM026426">
    <property type="protein sequence ID" value="KAG0572378.1"/>
    <property type="molecule type" value="Genomic_DNA"/>
</dbReference>
<sequence length="109" mass="11819">MVKGATSGIGLDIAKLIWASQIYSLLESSFSGCRSQFVSTVAPADLSSLLERSWSGRGVSKLTWSGGSKSRLGAPNHWVADTNPMSSSDRRLIQTRFVDDLEARNAQED</sequence>
<dbReference type="Proteomes" id="UP000822688">
    <property type="component" value="Chromosome V"/>
</dbReference>